<dbReference type="Proteomes" id="UP000005408">
    <property type="component" value="Unassembled WGS sequence"/>
</dbReference>
<feature type="region of interest" description="Disordered" evidence="1">
    <location>
        <begin position="74"/>
        <end position="97"/>
    </location>
</feature>
<evidence type="ECO:0000313" key="4">
    <source>
        <dbReference type="Proteomes" id="UP000005408"/>
    </source>
</evidence>
<organism evidence="3 4">
    <name type="scientific">Magallana gigas</name>
    <name type="common">Pacific oyster</name>
    <name type="synonym">Crassostrea gigas</name>
    <dbReference type="NCBI Taxonomy" id="29159"/>
    <lineage>
        <taxon>Eukaryota</taxon>
        <taxon>Metazoa</taxon>
        <taxon>Spiralia</taxon>
        <taxon>Lophotrochozoa</taxon>
        <taxon>Mollusca</taxon>
        <taxon>Bivalvia</taxon>
        <taxon>Autobranchia</taxon>
        <taxon>Pteriomorphia</taxon>
        <taxon>Ostreida</taxon>
        <taxon>Ostreoidea</taxon>
        <taxon>Ostreidae</taxon>
        <taxon>Magallana</taxon>
    </lineage>
</organism>
<feature type="compositionally biased region" description="Basic and acidic residues" evidence="1">
    <location>
        <begin position="74"/>
        <end position="94"/>
    </location>
</feature>
<proteinExistence type="predicted"/>
<evidence type="ECO:0000256" key="2">
    <source>
        <dbReference type="SAM" id="SignalP"/>
    </source>
</evidence>
<protein>
    <submittedName>
        <fullName evidence="3">Uncharacterized protein</fullName>
    </submittedName>
</protein>
<reference evidence="3" key="1">
    <citation type="submission" date="2022-08" db="UniProtKB">
        <authorList>
            <consortium name="EnsemblMetazoa"/>
        </authorList>
    </citation>
    <scope>IDENTIFICATION</scope>
    <source>
        <strain evidence="3">05x7-T-G4-1.051#20</strain>
    </source>
</reference>
<evidence type="ECO:0000313" key="3">
    <source>
        <dbReference type="EnsemblMetazoa" id="G34789.1:cds"/>
    </source>
</evidence>
<dbReference type="EnsemblMetazoa" id="G34789.1">
    <property type="protein sequence ID" value="G34789.1:cds"/>
    <property type="gene ID" value="G34789"/>
</dbReference>
<sequence length="148" mass="16801">MMAFRCRPSSIICLALTFCIVVLVYLHLTSPEEMSSLNTNATKNKKYTSQLKNTETFKEAISKKLSELRKKIPGVARDKNNRPKMNEPGSEHVDVVQGDGGASLGTKILNLFKYYVGQTRKLFDPGMDKSEVEEEVEAFREWHSLRKS</sequence>
<name>A0A8W8MRL7_MAGGI</name>
<evidence type="ECO:0000256" key="1">
    <source>
        <dbReference type="SAM" id="MobiDB-lite"/>
    </source>
</evidence>
<accession>A0A8W8MRL7</accession>
<keyword evidence="2" id="KW-0732">Signal</keyword>
<keyword evidence="4" id="KW-1185">Reference proteome</keyword>
<feature type="chain" id="PRO_5036493828" evidence="2">
    <location>
        <begin position="32"/>
        <end position="148"/>
    </location>
</feature>
<feature type="signal peptide" evidence="2">
    <location>
        <begin position="1"/>
        <end position="31"/>
    </location>
</feature>
<dbReference type="AlphaFoldDB" id="A0A8W8MRL7"/>